<sequence length="74" mass="7834">MRREAALALARLVPVAKAQARASGSGPGDQPAVNSSISGRLLVRSTPTRPHRRSAVFCTILHQGRGKPVVPRPT</sequence>
<evidence type="ECO:0000313" key="1">
    <source>
        <dbReference type="EMBL" id="KAI0063233.1"/>
    </source>
</evidence>
<dbReference type="Proteomes" id="UP000814140">
    <property type="component" value="Unassembled WGS sequence"/>
</dbReference>
<name>A0ACB8T523_9AGAM</name>
<accession>A0ACB8T523</accession>
<comment type="caution">
    <text evidence="1">The sequence shown here is derived from an EMBL/GenBank/DDBJ whole genome shotgun (WGS) entry which is preliminary data.</text>
</comment>
<keyword evidence="2" id="KW-1185">Reference proteome</keyword>
<proteinExistence type="predicted"/>
<dbReference type="EMBL" id="MU277204">
    <property type="protein sequence ID" value="KAI0063233.1"/>
    <property type="molecule type" value="Genomic_DNA"/>
</dbReference>
<gene>
    <name evidence="1" type="ORF">BV25DRAFT_463963</name>
</gene>
<protein>
    <submittedName>
        <fullName evidence="1">Uncharacterized protein</fullName>
    </submittedName>
</protein>
<organism evidence="1 2">
    <name type="scientific">Artomyces pyxidatus</name>
    <dbReference type="NCBI Taxonomy" id="48021"/>
    <lineage>
        <taxon>Eukaryota</taxon>
        <taxon>Fungi</taxon>
        <taxon>Dikarya</taxon>
        <taxon>Basidiomycota</taxon>
        <taxon>Agaricomycotina</taxon>
        <taxon>Agaricomycetes</taxon>
        <taxon>Russulales</taxon>
        <taxon>Auriscalpiaceae</taxon>
        <taxon>Artomyces</taxon>
    </lineage>
</organism>
<evidence type="ECO:0000313" key="2">
    <source>
        <dbReference type="Proteomes" id="UP000814140"/>
    </source>
</evidence>
<reference evidence="1" key="2">
    <citation type="journal article" date="2022" name="New Phytol.">
        <title>Evolutionary transition to the ectomycorrhizal habit in the genomes of a hyperdiverse lineage of mushroom-forming fungi.</title>
        <authorList>
            <person name="Looney B."/>
            <person name="Miyauchi S."/>
            <person name="Morin E."/>
            <person name="Drula E."/>
            <person name="Courty P.E."/>
            <person name="Kohler A."/>
            <person name="Kuo A."/>
            <person name="LaButti K."/>
            <person name="Pangilinan J."/>
            <person name="Lipzen A."/>
            <person name="Riley R."/>
            <person name="Andreopoulos W."/>
            <person name="He G."/>
            <person name="Johnson J."/>
            <person name="Nolan M."/>
            <person name="Tritt A."/>
            <person name="Barry K.W."/>
            <person name="Grigoriev I.V."/>
            <person name="Nagy L.G."/>
            <person name="Hibbett D."/>
            <person name="Henrissat B."/>
            <person name="Matheny P.B."/>
            <person name="Labbe J."/>
            <person name="Martin F.M."/>
        </authorList>
    </citation>
    <scope>NUCLEOTIDE SEQUENCE</scope>
    <source>
        <strain evidence="1">HHB10654</strain>
    </source>
</reference>
<reference evidence="1" key="1">
    <citation type="submission" date="2021-03" db="EMBL/GenBank/DDBJ databases">
        <authorList>
            <consortium name="DOE Joint Genome Institute"/>
            <person name="Ahrendt S."/>
            <person name="Looney B.P."/>
            <person name="Miyauchi S."/>
            <person name="Morin E."/>
            <person name="Drula E."/>
            <person name="Courty P.E."/>
            <person name="Chicoki N."/>
            <person name="Fauchery L."/>
            <person name="Kohler A."/>
            <person name="Kuo A."/>
            <person name="Labutti K."/>
            <person name="Pangilinan J."/>
            <person name="Lipzen A."/>
            <person name="Riley R."/>
            <person name="Andreopoulos W."/>
            <person name="He G."/>
            <person name="Johnson J."/>
            <person name="Barry K.W."/>
            <person name="Grigoriev I.V."/>
            <person name="Nagy L."/>
            <person name="Hibbett D."/>
            <person name="Henrissat B."/>
            <person name="Matheny P.B."/>
            <person name="Labbe J."/>
            <person name="Martin F."/>
        </authorList>
    </citation>
    <scope>NUCLEOTIDE SEQUENCE</scope>
    <source>
        <strain evidence="1">HHB10654</strain>
    </source>
</reference>